<reference evidence="1" key="2">
    <citation type="submission" date="2023-05" db="EMBL/GenBank/DDBJ databases">
        <authorList>
            <consortium name="Lawrence Berkeley National Laboratory"/>
            <person name="Steindorff A."/>
            <person name="Hensen N."/>
            <person name="Bonometti L."/>
            <person name="Westerberg I."/>
            <person name="Brannstrom I.O."/>
            <person name="Guillou S."/>
            <person name="Cros-Aarteil S."/>
            <person name="Calhoun S."/>
            <person name="Haridas S."/>
            <person name="Kuo A."/>
            <person name="Mondo S."/>
            <person name="Pangilinan J."/>
            <person name="Riley R."/>
            <person name="Labutti K."/>
            <person name="Andreopoulos B."/>
            <person name="Lipzen A."/>
            <person name="Chen C."/>
            <person name="Yanf M."/>
            <person name="Daum C."/>
            <person name="Ng V."/>
            <person name="Clum A."/>
            <person name="Ohm R."/>
            <person name="Martin F."/>
            <person name="Silar P."/>
            <person name="Natvig D."/>
            <person name="Lalanne C."/>
            <person name="Gautier V."/>
            <person name="Ament-Velasquez S.L."/>
            <person name="Kruys A."/>
            <person name="Hutchinson M.I."/>
            <person name="Powell A.J."/>
            <person name="Barry K."/>
            <person name="Miller A.N."/>
            <person name="Grigoriev I.V."/>
            <person name="Debuchy R."/>
            <person name="Gladieux P."/>
            <person name="Thoren M.H."/>
            <person name="Johannesson H."/>
        </authorList>
    </citation>
    <scope>NUCLEOTIDE SEQUENCE</scope>
    <source>
        <strain evidence="1">CBS 990.96</strain>
    </source>
</reference>
<protein>
    <submittedName>
        <fullName evidence="1">Uncharacterized protein</fullName>
    </submittedName>
</protein>
<evidence type="ECO:0000313" key="1">
    <source>
        <dbReference type="EMBL" id="KAK4225885.1"/>
    </source>
</evidence>
<accession>A0AAN7BM06</accession>
<reference evidence="1" key="1">
    <citation type="journal article" date="2023" name="Mol. Phylogenet. Evol.">
        <title>Genome-scale phylogeny and comparative genomics of the fungal order Sordariales.</title>
        <authorList>
            <person name="Hensen N."/>
            <person name="Bonometti L."/>
            <person name="Westerberg I."/>
            <person name="Brannstrom I.O."/>
            <person name="Guillou S."/>
            <person name="Cros-Aarteil S."/>
            <person name="Calhoun S."/>
            <person name="Haridas S."/>
            <person name="Kuo A."/>
            <person name="Mondo S."/>
            <person name="Pangilinan J."/>
            <person name="Riley R."/>
            <person name="LaButti K."/>
            <person name="Andreopoulos B."/>
            <person name="Lipzen A."/>
            <person name="Chen C."/>
            <person name="Yan M."/>
            <person name="Daum C."/>
            <person name="Ng V."/>
            <person name="Clum A."/>
            <person name="Steindorff A."/>
            <person name="Ohm R.A."/>
            <person name="Martin F."/>
            <person name="Silar P."/>
            <person name="Natvig D.O."/>
            <person name="Lalanne C."/>
            <person name="Gautier V."/>
            <person name="Ament-Velasquez S.L."/>
            <person name="Kruys A."/>
            <person name="Hutchinson M.I."/>
            <person name="Powell A.J."/>
            <person name="Barry K."/>
            <person name="Miller A.N."/>
            <person name="Grigoriev I.V."/>
            <person name="Debuchy R."/>
            <person name="Gladieux P."/>
            <person name="Hiltunen Thoren M."/>
            <person name="Johannesson H."/>
        </authorList>
    </citation>
    <scope>NUCLEOTIDE SEQUENCE</scope>
    <source>
        <strain evidence="1">CBS 990.96</strain>
    </source>
</reference>
<dbReference type="Gene3D" id="2.70.50.70">
    <property type="match status" value="1"/>
</dbReference>
<sequence length="269" mass="26905">MYFSKSTVSVLAAGSFASIAQAHMLLRTPTPYPGHQSGPLDPSGSNFPCQNVAFTGAATEMPQGSTQQLAFTGSAVHGGGSCQVSITYDNPPTANSEWKVIHSIIGGCPARNTAGNLPENPNNTDLEPYNFSIPADIPAGEATLAWTWLNKVGNREFYMNCAPVSITGSGGSEASLAALPDLFVANIATPKFNPGNQCTTPEGIDVAFPNPGSSVETLGTSPAPPAGNCGAAAAGGAAAGGAAATPAAGAAGAAATPAIRGRRVASFKA</sequence>
<dbReference type="EMBL" id="MU865357">
    <property type="protein sequence ID" value="KAK4225885.1"/>
    <property type="molecule type" value="Genomic_DNA"/>
</dbReference>
<dbReference type="Proteomes" id="UP001301958">
    <property type="component" value="Unassembled WGS sequence"/>
</dbReference>
<dbReference type="PANTHER" id="PTHR36182:SF2">
    <property type="entry name" value="LYTIC POLYSACCHARIDE MONOOXYGENASE"/>
    <property type="match status" value="1"/>
</dbReference>
<gene>
    <name evidence="1" type="ORF">QBC38DRAFT_249537</name>
</gene>
<dbReference type="PANTHER" id="PTHR36182">
    <property type="entry name" value="PROTEIN, PUTATIVE (AFU_ORTHOLOGUE AFUA_6G10930)-RELATED"/>
    <property type="match status" value="1"/>
</dbReference>
<dbReference type="AlphaFoldDB" id="A0AAN7BM06"/>
<comment type="caution">
    <text evidence="1">The sequence shown here is derived from an EMBL/GenBank/DDBJ whole genome shotgun (WGS) entry which is preliminary data.</text>
</comment>
<name>A0AAN7BM06_9PEZI</name>
<evidence type="ECO:0000313" key="2">
    <source>
        <dbReference type="Proteomes" id="UP001301958"/>
    </source>
</evidence>
<proteinExistence type="predicted"/>
<keyword evidence="2" id="KW-1185">Reference proteome</keyword>
<organism evidence="1 2">
    <name type="scientific">Podospora fimiseda</name>
    <dbReference type="NCBI Taxonomy" id="252190"/>
    <lineage>
        <taxon>Eukaryota</taxon>
        <taxon>Fungi</taxon>
        <taxon>Dikarya</taxon>
        <taxon>Ascomycota</taxon>
        <taxon>Pezizomycotina</taxon>
        <taxon>Sordariomycetes</taxon>
        <taxon>Sordariomycetidae</taxon>
        <taxon>Sordariales</taxon>
        <taxon>Podosporaceae</taxon>
        <taxon>Podospora</taxon>
    </lineage>
</organism>